<name>A0AAW9CS19_BURTH</name>
<organism evidence="1 2">
    <name type="scientific">Burkholderia thailandensis</name>
    <dbReference type="NCBI Taxonomy" id="57975"/>
    <lineage>
        <taxon>Bacteria</taxon>
        <taxon>Pseudomonadati</taxon>
        <taxon>Pseudomonadota</taxon>
        <taxon>Betaproteobacteria</taxon>
        <taxon>Burkholderiales</taxon>
        <taxon>Burkholderiaceae</taxon>
        <taxon>Burkholderia</taxon>
        <taxon>pseudomallei group</taxon>
    </lineage>
</organism>
<dbReference type="Proteomes" id="UP001272137">
    <property type="component" value="Unassembled WGS sequence"/>
</dbReference>
<gene>
    <name evidence="1" type="ORF">C7S16_5362</name>
</gene>
<comment type="caution">
    <text evidence="1">The sequence shown here is derived from an EMBL/GenBank/DDBJ whole genome shotgun (WGS) entry which is preliminary data.</text>
</comment>
<protein>
    <submittedName>
        <fullName evidence="1">Uncharacterized protein</fullName>
    </submittedName>
</protein>
<sequence length="71" mass="7525">MCGASRDASARVVRRGASIGARQGLRCDAVDPASGPAFATTARRRARSVTFPMRVPFAVRSRSVRPITPAP</sequence>
<dbReference type="AlphaFoldDB" id="A0AAW9CS19"/>
<proteinExistence type="predicted"/>
<evidence type="ECO:0000313" key="2">
    <source>
        <dbReference type="Proteomes" id="UP001272137"/>
    </source>
</evidence>
<reference evidence="1" key="1">
    <citation type="submission" date="2018-08" db="EMBL/GenBank/DDBJ databases">
        <title>Identification of Burkholderia cepacia strains that express a Burkholderia pseudomallei-like capsular polysaccharide.</title>
        <authorList>
            <person name="Burtnick M.N."/>
            <person name="Vongsouvath M."/>
            <person name="Newton P."/>
            <person name="Wuthiekanun V."/>
            <person name="Limmathurotsakul D."/>
            <person name="Brett P.J."/>
            <person name="Chantratita N."/>
            <person name="Dance D.A."/>
        </authorList>
    </citation>
    <scope>NUCLEOTIDE SEQUENCE</scope>
    <source>
        <strain evidence="1">SBXCC001</strain>
    </source>
</reference>
<dbReference type="EMBL" id="QXCT01000001">
    <property type="protein sequence ID" value="MDW9253485.1"/>
    <property type="molecule type" value="Genomic_DNA"/>
</dbReference>
<dbReference type="KEGG" id="btha:DR62_07880"/>
<accession>A0AAW9CS19</accession>
<evidence type="ECO:0000313" key="1">
    <source>
        <dbReference type="EMBL" id="MDW9253485.1"/>
    </source>
</evidence>